<feature type="compositionally biased region" description="Polar residues" evidence="1">
    <location>
        <begin position="51"/>
        <end position="82"/>
    </location>
</feature>
<feature type="compositionally biased region" description="Polar residues" evidence="1">
    <location>
        <begin position="255"/>
        <end position="265"/>
    </location>
</feature>
<evidence type="ECO:0000256" key="2">
    <source>
        <dbReference type="SAM" id="Phobius"/>
    </source>
</evidence>
<feature type="compositionally biased region" description="Polar residues" evidence="1">
    <location>
        <begin position="461"/>
        <end position="471"/>
    </location>
</feature>
<feature type="compositionally biased region" description="Basic and acidic residues" evidence="1">
    <location>
        <begin position="329"/>
        <end position="344"/>
    </location>
</feature>
<keyword evidence="2" id="KW-0472">Membrane</keyword>
<feature type="compositionally biased region" description="Low complexity" evidence="1">
    <location>
        <begin position="389"/>
        <end position="412"/>
    </location>
</feature>
<feature type="compositionally biased region" description="Pro residues" evidence="1">
    <location>
        <begin position="181"/>
        <end position="192"/>
    </location>
</feature>
<evidence type="ECO:0000313" key="5">
    <source>
        <dbReference type="EMBL" id="KAF7187674.1"/>
    </source>
</evidence>
<reference evidence="5" key="1">
    <citation type="submission" date="2020-04" db="EMBL/GenBank/DDBJ databases">
        <title>Draft genome resource of the tomato pathogen Pseudocercospora fuligena.</title>
        <authorList>
            <person name="Zaccaron A."/>
        </authorList>
    </citation>
    <scope>NUCLEOTIDE SEQUENCE</scope>
    <source>
        <strain evidence="5">PF001</strain>
    </source>
</reference>
<feature type="transmembrane region" description="Helical" evidence="2">
    <location>
        <begin position="685"/>
        <end position="711"/>
    </location>
</feature>
<name>A0A8H6R9R6_9PEZI</name>
<evidence type="ECO:0000256" key="1">
    <source>
        <dbReference type="SAM" id="MobiDB-lite"/>
    </source>
</evidence>
<feature type="compositionally biased region" description="Basic and acidic residues" evidence="1">
    <location>
        <begin position="413"/>
        <end position="428"/>
    </location>
</feature>
<feature type="domain" description="EGF-like" evidence="3 4">
    <location>
        <begin position="747"/>
        <end position="758"/>
    </location>
</feature>
<dbReference type="EMBL" id="JABCIY010000224">
    <property type="protein sequence ID" value="KAF7187674.1"/>
    <property type="molecule type" value="Genomic_DNA"/>
</dbReference>
<feature type="compositionally biased region" description="Low complexity" evidence="1">
    <location>
        <begin position="231"/>
        <end position="240"/>
    </location>
</feature>
<evidence type="ECO:0000313" key="6">
    <source>
        <dbReference type="Proteomes" id="UP000660729"/>
    </source>
</evidence>
<feature type="region of interest" description="Disordered" evidence="1">
    <location>
        <begin position="1"/>
        <end position="499"/>
    </location>
</feature>
<feature type="compositionally biased region" description="Polar residues" evidence="1">
    <location>
        <begin position="19"/>
        <end position="28"/>
    </location>
</feature>
<dbReference type="Proteomes" id="UP000660729">
    <property type="component" value="Unassembled WGS sequence"/>
</dbReference>
<dbReference type="OrthoDB" id="283575at2759"/>
<evidence type="ECO:0000259" key="3">
    <source>
        <dbReference type="PROSITE" id="PS00022"/>
    </source>
</evidence>
<feature type="compositionally biased region" description="Acidic residues" evidence="1">
    <location>
        <begin position="309"/>
        <end position="321"/>
    </location>
</feature>
<gene>
    <name evidence="5" type="ORF">HII31_11013</name>
</gene>
<proteinExistence type="predicted"/>
<sequence>MSRPYYDQGYGGGIPDYYTSDQSPRQQSRIPRPQDRMRQPPPMRPNYPPAHNNQSPRRLQEPQLQQHYYNPNSNAWEISQNMYDGSGYGYEEDYSQNDQWPLPAQPHASSSPARGSPRRPPLRPQRPDEQPQRPHYQQQLLDQPRNHYTASPGRQYRQPAPPQASHHGTGQWDGEGYSYAAPPPNFPPPSRPLPQSQAPSSTPTYAGPQVPQQAVYGRANQRPPLGPPPSARRGPSSYYPQVGPVMPIAEETDSMRGSSLRTGSVHTGAHDSKTSFASSNAIPIGISQLHLERGREGGHQPLQRPDLLSESDEDEDFDDSPTEPAIARGEIRTPEPFQQHRENSSPEVTVVRQASLGKKSKPTLTTVTSSDRVRKSSGSTAGGPKSTIASLPSQQQALSEAAPAPPATASTPERTERSRALAQERLEGQARSGAASEPVQEDRQIVAPAVAVSAAAGYMQQPESKPTSGKQTPEEVLRSGTGLLDASDSSESEGNDLRRKRSKDLLGAELANQLHPVRSQPRSPLAPAVDPRVESIIGSLEKGGALSAKEAQELKQPMGGLSDRAGKRRPPRINVDAVRDAEARGSLTSLPDLIRRATKLASNLDRGKTASRLGMNWLDGAADGEKRRSGSISDILASFPPPALATPPESRNGRWSSRFRHSELPSDSDAGGVKRKRKCCGMPVWAFWLLMVLLFLLVAAAVIVPVVLIVIPRQNDNTSTKVGACEQKLTCDNGGTNILSSSGYCECLCINGYTGLTCSVFSDAGCTSTSVGSSDNATVGDAIPRLISGAESNFSIPLDAQELLGLFSSSDMDCSLQNNLVTFNSKSQKRASLDTLLDVDALSAINRRQDDSSSSSPAATTNGIVYASGTPTATATATSSSSSATSTSNSRTLDFARVAVLYIFQTSQELTIAADAQENLQTFLRTGSTSSSASSKADNVTLGNGFTADLTSYTISVGNGTTVGGSGSNDSSS</sequence>
<dbReference type="InterPro" id="IPR000742">
    <property type="entry name" value="EGF"/>
</dbReference>
<feature type="region of interest" description="Disordered" evidence="1">
    <location>
        <begin position="638"/>
        <end position="672"/>
    </location>
</feature>
<feature type="compositionally biased region" description="Pro residues" evidence="1">
    <location>
        <begin position="39"/>
        <end position="48"/>
    </location>
</feature>
<feature type="compositionally biased region" description="Low complexity" evidence="1">
    <location>
        <begin position="446"/>
        <end position="456"/>
    </location>
</feature>
<protein>
    <recommendedName>
        <fullName evidence="3 4">EGF-like domain-containing protein</fullName>
    </recommendedName>
</protein>
<evidence type="ECO:0000259" key="4">
    <source>
        <dbReference type="PROSITE" id="PS01186"/>
    </source>
</evidence>
<keyword evidence="2" id="KW-1133">Transmembrane helix</keyword>
<comment type="caution">
    <text evidence="5">The sequence shown here is derived from an EMBL/GenBank/DDBJ whole genome shotgun (WGS) entry which is preliminary data.</text>
</comment>
<keyword evidence="6" id="KW-1185">Reference proteome</keyword>
<organism evidence="5 6">
    <name type="scientific">Pseudocercospora fuligena</name>
    <dbReference type="NCBI Taxonomy" id="685502"/>
    <lineage>
        <taxon>Eukaryota</taxon>
        <taxon>Fungi</taxon>
        <taxon>Dikarya</taxon>
        <taxon>Ascomycota</taxon>
        <taxon>Pezizomycotina</taxon>
        <taxon>Dothideomycetes</taxon>
        <taxon>Dothideomycetidae</taxon>
        <taxon>Mycosphaerellales</taxon>
        <taxon>Mycosphaerellaceae</taxon>
        <taxon>Pseudocercospora</taxon>
    </lineage>
</organism>
<accession>A0A8H6R9R6</accession>
<dbReference type="PANTHER" id="PTHR17178">
    <property type="entry name" value="SECRETORY GRANULE PROTEOGLYCAN CORE PROTEIN"/>
    <property type="match status" value="1"/>
</dbReference>
<dbReference type="PROSITE" id="PS00022">
    <property type="entry name" value="EGF_1"/>
    <property type="match status" value="1"/>
</dbReference>
<feature type="compositionally biased region" description="Polar residues" evidence="1">
    <location>
        <begin position="135"/>
        <end position="149"/>
    </location>
</feature>
<dbReference type="AlphaFoldDB" id="A0A8H6R9R6"/>
<dbReference type="PANTHER" id="PTHR17178:SF0">
    <property type="entry name" value="SERGLYCIN"/>
    <property type="match status" value="1"/>
</dbReference>
<dbReference type="CDD" id="cd00054">
    <property type="entry name" value="EGF_CA"/>
    <property type="match status" value="1"/>
</dbReference>
<keyword evidence="2" id="KW-0812">Transmembrane</keyword>
<dbReference type="PROSITE" id="PS01186">
    <property type="entry name" value="EGF_2"/>
    <property type="match status" value="1"/>
</dbReference>